<dbReference type="InterPro" id="IPR055454">
    <property type="entry name" value="CNOT1-like_NOT1_connector"/>
</dbReference>
<keyword evidence="4" id="KW-0804">Transcription</keyword>
<dbReference type="Pfam" id="PF12842">
    <property type="entry name" value="DUF3819"/>
    <property type="match status" value="1"/>
</dbReference>
<evidence type="ECO:0000256" key="6">
    <source>
        <dbReference type="ARBA" id="ARBA00059181"/>
    </source>
</evidence>
<comment type="function">
    <text evidence="6">Acts as a component of the CCR4-NOT core complex, which in the nucleus seems to be a general transcription factor, and in the cytoplasm the major mRNA deadenylase involved in mRNA turnover. The NOT protein subcomplex negatively regulates the basal and activated transcription of many genes. Preferentially affects TC-type TATA element-dependent transcription. Could directly or indirectly inhibit component(s) of the general transcription machinery.</text>
</comment>
<organism evidence="15 16">
    <name type="scientific">Entomortierella parvispora</name>
    <dbReference type="NCBI Taxonomy" id="205924"/>
    <lineage>
        <taxon>Eukaryota</taxon>
        <taxon>Fungi</taxon>
        <taxon>Fungi incertae sedis</taxon>
        <taxon>Mucoromycota</taxon>
        <taxon>Mortierellomycotina</taxon>
        <taxon>Mortierellomycetes</taxon>
        <taxon>Mortierellales</taxon>
        <taxon>Mortierellaceae</taxon>
        <taxon>Entomortierella</taxon>
    </lineage>
</organism>
<dbReference type="InterPro" id="IPR007196">
    <property type="entry name" value="CCR4-Not_Not1_C"/>
</dbReference>
<dbReference type="Gene3D" id="1.25.40.180">
    <property type="match status" value="1"/>
</dbReference>
<dbReference type="InterPro" id="IPR038535">
    <property type="entry name" value="CNOT1_TTP_bind_sf"/>
</dbReference>
<dbReference type="InterPro" id="IPR040398">
    <property type="entry name" value="Not1"/>
</dbReference>
<sequence>MSTEDKSSSNPGQPTPPSSRPRVPPPKKSSFRTIVKAQVDVLLSTLSDNNYSRSVTDIVSFIDTNGKAVYLHLIRRIVQAWQAGQAQAGTYTGSPIHKLLIDHIKVLTKGQSSAFLFSEAVSSTEKGEALKNFDFEAFLRNLPIQPLAKIRLAIALLQSNRPDLVSQAERAITSYSPALKEQLSTREQLLEFVRSLDPSIYKYWDEPSDSVTELMNTLYNNNIPNNIISVIKEIRDMNDDPEHSALAKAMRNAGPGCCATTASANDILRQAGFDNSKRPNVEEIAKALGLMVLRYTRSNGKYAQDFAPLANVLNQKEVDWVRVIRALDYPDFKIRDKSGLEYIVKAFRSADKSESLFPLDAFWGRWNNVEGQISLIKGIIEAPSKLLENEWASSPRIFTRAQLSRASPEVQGHASKELESSVWNSLPLVETIIALADNDVRDEVKPLLDSGLNSNTGLLFLGLAQLKTPWGPLHQDLVSKLLHVYLTGTGTVSQFVQTRLWQVNQGLFVSGLLDLYDHDRTTLPKILRITEDLSILGLVVEVNSFAFSIDLAVLAASRNLFALDKWLQSRIAAAGEAFIAACLDFLSERITNDPRQNGLPNKELPAETIAVFLQVLQGSPLSPEGSATLKSVHSAALQLYPQLAGIATTSENGVPGGETSFSAEVEETTNDYYKRIYRGDISIPEIVELLQRLKVSSDRREQDIYACMIHNLFDEYRFFSTYREKELSITSDLFGALIQHQLVSYIPLGIALRYVLDALRSPPGSKMFNFGAQALSRFQSRLQEWPTYCSHLLQIPHLQQIHPEIVRYIQAILPAASAAAQDGSGNQMQDPTAPTTAVQPPTQEIQRQPPQVPTPSAATPQPSAAPVFTSLNMDTLLLAQDDIDYEVPNEQTQDKILFIVNNVSQQNFDTKLAEMKEILRESAYRWFSHYLVVKRASIEPNYHVLYLQFLEGLQSPMLNRHILHETYANIKILLNSEKTVQSSSDRTLLKNLGSWLGGMTLARNRPIKHKNLAFKELLIEGYDSNRLIVAIPFVCKVLEQCSKSKVFKPPNPWLMAIMRLLVELYQYADLSLQLKFAIDILCKSLVLNLSDIEPTTILKDRPPQELVAHPATLAQDFERISMGGYAPSARMPVQAATSATAASQLENASEMVPNLAAFVTFNPPAFFNERPALKRLVHVAIDRAVREIVSPVVDRSVTIAGISTREMIMKDFAMEPNEEKMRKAAHLMVQNLAGSLALVTCKEPLRVSMANIIRTLFLQNGFTDQNMPEQSILMTVNDNLDLACSVVEKAAMEKAIPEIEESLAAAFSDRKKHRERTGQPFYDFATFQSSRYPASLPEPLRLKPTGLSPQQLRVYEDFARMPRQTPMPSTFETERGLRTPLSVKADVGQGYPFNSAEHGYAGAPVTLSAHQALEKFAQIISELDKLISLSPSVPLAALPPSHDVKMLARLVPLIPAQSFNPDEMALTFSQKIVQLLYKTEQTLSRDIYAVLLEQLCALSSKVAKEVTEWLIYADDDRKFNVPVTVTLIRAGLVSLVDQDMQLARLIEIGRPGVIEYTVKLIRECVLNEQPCASRNEFINSLNVLNRLAQRGGKAMEPIALLIDDIRRRAQVPREAAKEVAENAILKEQLAFIFAEWIRVYQLPTSTEKDYGAFINTIQQQGVLKGEEISSLFFRVCTEMSIESYIKYKVANTPAAYQGVDAFVKLIVTLVKHSSDPQGVNHSLAKVTYLTTLLSIIVLVLAQAHEQRRGQFNQKPFLRLFSGLLTEMMTAYESSPGMYFQILTAFSNTFQTLQPLVFPGFTYGWLSLISHRAFMPKILLAENGKGWQSFQKLLVSLFRFLIPFLVGGEMQDTTRTLYKGTLRVLLVLLHDFPEFLCDFHFSFCDVIPHSCIQLRNLILSAFPRHMRLPDPFTPNLQVDMLVEIRQPPRVLSDYTTSLKMSLKRDVDNYLKLREQQTKEQVGQAAAFMENLSEILAIDPNNHDLYSGGTKYNVPMINSLVLYVGIAGIAQLQASDTTLNEGDDNRDTKGKIGDNQQDSTVSSSVGPPRIARTGSMDVFQRLLTDLDSEGRYLFLSAIANQLRYPNSHTHYFSQVLLFLFHESEQEVMKEQITRVLLERLIVNRPHPWGLLITFIELIKNPRYAFWEHAFTRIDPDIEKLFDSVSRSVKRSS</sequence>
<feature type="domain" description="CCR4-NOT transcription complex subunit 1" evidence="10">
    <location>
        <begin position="1171"/>
        <end position="1314"/>
    </location>
</feature>
<evidence type="ECO:0000256" key="5">
    <source>
        <dbReference type="ARBA" id="ARBA00023242"/>
    </source>
</evidence>
<evidence type="ECO:0000256" key="7">
    <source>
        <dbReference type="ARBA" id="ARBA00074459"/>
    </source>
</evidence>
<proteinExistence type="predicted"/>
<evidence type="ECO:0000256" key="2">
    <source>
        <dbReference type="ARBA" id="ARBA00022491"/>
    </source>
</evidence>
<feature type="compositionally biased region" description="Basic and acidic residues" evidence="8">
    <location>
        <begin position="2021"/>
        <end position="2030"/>
    </location>
</feature>
<evidence type="ECO:0000259" key="11">
    <source>
        <dbReference type="Pfam" id="PF16415"/>
    </source>
</evidence>
<evidence type="ECO:0000256" key="4">
    <source>
        <dbReference type="ARBA" id="ARBA00023163"/>
    </source>
</evidence>
<dbReference type="GO" id="GO:0060090">
    <property type="term" value="F:molecular adaptor activity"/>
    <property type="evidence" value="ECO:0007669"/>
    <property type="project" value="TreeGrafter"/>
</dbReference>
<dbReference type="Proteomes" id="UP000827284">
    <property type="component" value="Unassembled WGS sequence"/>
</dbReference>
<feature type="domain" description="CCR4-NOT transcription complex subunit 1-like NOT1 connector" evidence="14">
    <location>
        <begin position="1422"/>
        <end position="1607"/>
    </location>
</feature>
<comment type="caution">
    <text evidence="15">The sequence shown here is derived from an EMBL/GenBank/DDBJ whole genome shotgun (WGS) entry which is preliminary data.</text>
</comment>
<comment type="subcellular location">
    <subcellularLocation>
        <location evidence="1">Nucleus</location>
    </subcellularLocation>
</comment>
<feature type="region of interest" description="Disordered" evidence="8">
    <location>
        <begin position="820"/>
        <end position="865"/>
    </location>
</feature>
<dbReference type="FunFam" id="1.25.40.180:FF:000012">
    <property type="entry name" value="Ccr4-Not transcription complex subunit"/>
    <property type="match status" value="1"/>
</dbReference>
<dbReference type="InterPro" id="IPR032193">
    <property type="entry name" value="CNOT1_TTP_bind"/>
</dbReference>
<keyword evidence="3" id="KW-0805">Transcription regulation</keyword>
<dbReference type="GO" id="GO:0000932">
    <property type="term" value="C:P-body"/>
    <property type="evidence" value="ECO:0007669"/>
    <property type="project" value="TreeGrafter"/>
</dbReference>
<keyword evidence="16" id="KW-1185">Reference proteome</keyword>
<dbReference type="Pfam" id="PF25097">
    <property type="entry name" value="ARM_Cnot1"/>
    <property type="match status" value="1"/>
</dbReference>
<evidence type="ECO:0000313" key="15">
    <source>
        <dbReference type="EMBL" id="GJJ78470.1"/>
    </source>
</evidence>
<dbReference type="OrthoDB" id="1933107at2759"/>
<evidence type="ECO:0000313" key="16">
    <source>
        <dbReference type="Proteomes" id="UP000827284"/>
    </source>
</evidence>
<feature type="domain" description="CCR4-NOT transcription complex subunit 1 TTP binding" evidence="12">
    <location>
        <begin position="655"/>
        <end position="813"/>
    </location>
</feature>
<dbReference type="CDD" id="cd20710">
    <property type="entry name" value="NOT1_connector"/>
    <property type="match status" value="1"/>
</dbReference>
<feature type="compositionally biased region" description="Polar residues" evidence="8">
    <location>
        <begin position="2032"/>
        <end position="2043"/>
    </location>
</feature>
<feature type="domain" description="CCR4-Not complex component Not1 C-terminal" evidence="9">
    <location>
        <begin position="1773"/>
        <end position="2015"/>
    </location>
</feature>
<dbReference type="EMBL" id="BQFW01000015">
    <property type="protein sequence ID" value="GJJ78470.1"/>
    <property type="molecule type" value="Genomic_DNA"/>
</dbReference>
<gene>
    <name evidence="15" type="ORF">EMPS_10829</name>
</gene>
<evidence type="ECO:0000256" key="1">
    <source>
        <dbReference type="ARBA" id="ARBA00004123"/>
    </source>
</evidence>
<dbReference type="GO" id="GO:0017148">
    <property type="term" value="P:negative regulation of translation"/>
    <property type="evidence" value="ECO:0007669"/>
    <property type="project" value="InterPro"/>
</dbReference>
<dbReference type="InterPro" id="IPR032191">
    <property type="entry name" value="CNOT1_CAF1_bind"/>
</dbReference>
<feature type="region of interest" description="Disordered" evidence="8">
    <location>
        <begin position="2016"/>
        <end position="2049"/>
    </location>
</feature>
<evidence type="ECO:0000259" key="14">
    <source>
        <dbReference type="Pfam" id="PF25097"/>
    </source>
</evidence>
<dbReference type="InterPro" id="IPR024557">
    <property type="entry name" value="CNOT1_dom_4"/>
</dbReference>
<accession>A0A9P3HKX3</accession>
<dbReference type="Pfam" id="PF16418">
    <property type="entry name" value="CNOT1_HEAT"/>
    <property type="match status" value="1"/>
</dbReference>
<evidence type="ECO:0000259" key="9">
    <source>
        <dbReference type="Pfam" id="PF04054"/>
    </source>
</evidence>
<reference evidence="15" key="2">
    <citation type="journal article" date="2022" name="Microbiol. Resour. Announc.">
        <title>Whole-Genome Sequence of Entomortierella parvispora E1425, a Mucoromycotan Fungus Associated with Burkholderiaceae-Related Endosymbiotic Bacteria.</title>
        <authorList>
            <person name="Herlambang A."/>
            <person name="Guo Y."/>
            <person name="Takashima Y."/>
            <person name="Narisawa K."/>
            <person name="Ohta H."/>
            <person name="Nishizawa T."/>
        </authorList>
    </citation>
    <scope>NUCLEOTIDE SEQUENCE</scope>
    <source>
        <strain evidence="15">E1425</strain>
    </source>
</reference>
<dbReference type="Gene3D" id="1.25.40.840">
    <property type="entry name" value="CCR4-NOT transcription complex subunit 1 TTP binding domain"/>
    <property type="match status" value="1"/>
</dbReference>
<evidence type="ECO:0000256" key="3">
    <source>
        <dbReference type="ARBA" id="ARBA00023015"/>
    </source>
</evidence>
<dbReference type="Pfam" id="PF04054">
    <property type="entry name" value="Not1"/>
    <property type="match status" value="2"/>
</dbReference>
<dbReference type="Pfam" id="PF16415">
    <property type="entry name" value="CNOT1_CAF1_bind"/>
    <property type="match status" value="1"/>
</dbReference>
<evidence type="ECO:0000259" key="10">
    <source>
        <dbReference type="Pfam" id="PF12842"/>
    </source>
</evidence>
<feature type="region of interest" description="Disordered" evidence="8">
    <location>
        <begin position="1"/>
        <end position="30"/>
    </location>
</feature>
<feature type="domain" description="CCR4-NOT transcription complex subunit 1 CAF1-binding" evidence="11">
    <location>
        <begin position="885"/>
        <end position="1105"/>
    </location>
</feature>
<dbReference type="GO" id="GO:0030015">
    <property type="term" value="C:CCR4-NOT core complex"/>
    <property type="evidence" value="ECO:0007669"/>
    <property type="project" value="InterPro"/>
</dbReference>
<keyword evidence="2" id="KW-0678">Repressor</keyword>
<dbReference type="GO" id="GO:0005634">
    <property type="term" value="C:nucleus"/>
    <property type="evidence" value="ECO:0007669"/>
    <property type="project" value="UniProtKB-SubCell"/>
</dbReference>
<evidence type="ECO:0000259" key="12">
    <source>
        <dbReference type="Pfam" id="PF16417"/>
    </source>
</evidence>
<evidence type="ECO:0000259" key="13">
    <source>
        <dbReference type="Pfam" id="PF16418"/>
    </source>
</evidence>
<feature type="domain" description="CCR4-NOT transcription complex subunit 1 HEAT repeat" evidence="13">
    <location>
        <begin position="475"/>
        <end position="617"/>
    </location>
</feature>
<evidence type="ECO:0000256" key="8">
    <source>
        <dbReference type="SAM" id="MobiDB-lite"/>
    </source>
</evidence>
<name>A0A9P3HKX3_9FUNG</name>
<feature type="compositionally biased region" description="Low complexity" evidence="8">
    <location>
        <begin position="831"/>
        <end position="843"/>
    </location>
</feature>
<dbReference type="Gene3D" id="1.25.40.800">
    <property type="match status" value="1"/>
</dbReference>
<feature type="compositionally biased region" description="Low complexity" evidence="8">
    <location>
        <begin position="854"/>
        <end position="865"/>
    </location>
</feature>
<keyword evidence="5" id="KW-0539">Nucleus</keyword>
<dbReference type="GO" id="GO:0000289">
    <property type="term" value="P:nuclear-transcribed mRNA poly(A) tail shortening"/>
    <property type="evidence" value="ECO:0007669"/>
    <property type="project" value="UniProtKB-ARBA"/>
</dbReference>
<dbReference type="InterPro" id="IPR032194">
    <property type="entry name" value="CNOT1_HEAT"/>
</dbReference>
<dbReference type="PANTHER" id="PTHR13162">
    <property type="entry name" value="CCR4-NOT TRANSCRIPTION COMPLEX"/>
    <property type="match status" value="1"/>
</dbReference>
<protein>
    <recommendedName>
        <fullName evidence="7">General negative regulator of transcription subunit 1</fullName>
    </recommendedName>
</protein>
<dbReference type="PANTHER" id="PTHR13162:SF8">
    <property type="entry name" value="CCR4-NOT TRANSCRIPTION COMPLEX SUBUNIT 1"/>
    <property type="match status" value="1"/>
</dbReference>
<feature type="domain" description="CCR4-Not complex component Not1 C-terminal" evidence="9">
    <location>
        <begin position="2050"/>
        <end position="2162"/>
    </location>
</feature>
<feature type="compositionally biased region" description="Pro residues" evidence="8">
    <location>
        <begin position="13"/>
        <end position="27"/>
    </location>
</feature>
<reference evidence="15" key="1">
    <citation type="submission" date="2021-11" db="EMBL/GenBank/DDBJ databases">
        <authorList>
            <person name="Herlambang A."/>
            <person name="Guo Y."/>
            <person name="Takashima Y."/>
            <person name="Nishizawa T."/>
        </authorList>
    </citation>
    <scope>NUCLEOTIDE SEQUENCE</scope>
    <source>
        <strain evidence="15">E1425</strain>
    </source>
</reference>
<dbReference type="Gene3D" id="1.25.40.790">
    <property type="match status" value="1"/>
</dbReference>
<dbReference type="Pfam" id="PF16417">
    <property type="entry name" value="CNOT1_TTP_bind"/>
    <property type="match status" value="1"/>
</dbReference>